<dbReference type="Pfam" id="PF15261">
    <property type="entry name" value="JHY"/>
    <property type="match status" value="1"/>
</dbReference>
<comment type="caution">
    <text evidence="2">The sequence shown here is derived from an EMBL/GenBank/DDBJ whole genome shotgun (WGS) entry which is preliminary data.</text>
</comment>
<sequence>MSFLERFGDKISTVTMHGTLKRSDGSEEVRSGPLRKKPQPPSALVPKAVASNNAVHEAKADGDSEEETTHSPPPQASPVKKKSSPKKTKSTKAPERPTPVDLNEQRVVTEQDQLAFSKKARPVQFEPCTLSEYKQEKHTGYYELGKLKPDLNADDLVEKRANKERIKEFSKNLRAINQTLKKKEVVEVTPEKTLSTRDKALAFAKDKVPKPKVVAKKMPSPTPKPIKHVARQQAPPVVEATRTIESELQQLQMKHRAARAHIEALMRDSS</sequence>
<proteinExistence type="predicted"/>
<dbReference type="InterPro" id="IPR027968">
    <property type="entry name" value="JHY"/>
</dbReference>
<feature type="compositionally biased region" description="Basic residues" evidence="1">
    <location>
        <begin position="79"/>
        <end position="90"/>
    </location>
</feature>
<keyword evidence="3" id="KW-1185">Reference proteome</keyword>
<protein>
    <submittedName>
        <fullName evidence="2">Uncharacterized protein</fullName>
    </submittedName>
</protein>
<evidence type="ECO:0000256" key="1">
    <source>
        <dbReference type="SAM" id="MobiDB-lite"/>
    </source>
</evidence>
<dbReference type="Proteomes" id="UP000243579">
    <property type="component" value="Unassembled WGS sequence"/>
</dbReference>
<dbReference type="STRING" id="1202772.A0A1V9ZA95"/>
<dbReference type="EMBL" id="JNBR01000346">
    <property type="protein sequence ID" value="OQR94925.1"/>
    <property type="molecule type" value="Genomic_DNA"/>
</dbReference>
<name>A0A1V9ZA95_ACHHY</name>
<gene>
    <name evidence="2" type="ORF">ACHHYP_00805</name>
</gene>
<evidence type="ECO:0000313" key="2">
    <source>
        <dbReference type="EMBL" id="OQR94925.1"/>
    </source>
</evidence>
<dbReference type="OrthoDB" id="62528at2759"/>
<dbReference type="AlphaFoldDB" id="A0A1V9ZA95"/>
<feature type="region of interest" description="Disordered" evidence="1">
    <location>
        <begin position="210"/>
        <end position="236"/>
    </location>
</feature>
<reference evidence="2 3" key="1">
    <citation type="journal article" date="2014" name="Genome Biol. Evol.">
        <title>The secreted proteins of Achlya hypogyna and Thraustotheca clavata identify the ancestral oomycete secretome and reveal gene acquisitions by horizontal gene transfer.</title>
        <authorList>
            <person name="Misner I."/>
            <person name="Blouin N."/>
            <person name="Leonard G."/>
            <person name="Richards T.A."/>
            <person name="Lane C.E."/>
        </authorList>
    </citation>
    <scope>NUCLEOTIDE SEQUENCE [LARGE SCALE GENOMIC DNA]</scope>
    <source>
        <strain evidence="2 3">ATCC 48635</strain>
    </source>
</reference>
<accession>A0A1V9ZA95</accession>
<feature type="compositionally biased region" description="Basic and acidic residues" evidence="1">
    <location>
        <begin position="21"/>
        <end position="30"/>
    </location>
</feature>
<evidence type="ECO:0000313" key="3">
    <source>
        <dbReference type="Proteomes" id="UP000243579"/>
    </source>
</evidence>
<feature type="region of interest" description="Disordered" evidence="1">
    <location>
        <begin position="1"/>
        <end position="106"/>
    </location>
</feature>
<organism evidence="2 3">
    <name type="scientific">Achlya hypogyna</name>
    <name type="common">Oomycete</name>
    <name type="synonym">Protoachlya hypogyna</name>
    <dbReference type="NCBI Taxonomy" id="1202772"/>
    <lineage>
        <taxon>Eukaryota</taxon>
        <taxon>Sar</taxon>
        <taxon>Stramenopiles</taxon>
        <taxon>Oomycota</taxon>
        <taxon>Saprolegniomycetes</taxon>
        <taxon>Saprolegniales</taxon>
        <taxon>Achlyaceae</taxon>
        <taxon>Achlya</taxon>
    </lineage>
</organism>